<evidence type="ECO:0000313" key="1">
    <source>
        <dbReference type="EMBL" id="EEX70651.1"/>
    </source>
</evidence>
<keyword evidence="2" id="KW-1185">Reference proteome</keyword>
<gene>
    <name evidence="1" type="ORF">GCWU000325_02694</name>
</gene>
<dbReference type="EMBL" id="ACIJ02000028">
    <property type="protein sequence ID" value="EEX70651.1"/>
    <property type="molecule type" value="Genomic_DNA"/>
</dbReference>
<name>C9LKC9_9BACT</name>
<accession>C9LKC9</accession>
<dbReference type="STRING" id="626522.GCWU000325_02694"/>
<dbReference type="HOGENOM" id="CLU_2900505_0_0_10"/>
<dbReference type="AlphaFoldDB" id="C9LKC9"/>
<proteinExistence type="predicted"/>
<comment type="caution">
    <text evidence="1">The sequence shown here is derived from an EMBL/GenBank/DDBJ whole genome shotgun (WGS) entry which is preliminary data.</text>
</comment>
<reference evidence="1" key="1">
    <citation type="submission" date="2009-09" db="EMBL/GenBank/DDBJ databases">
        <authorList>
            <person name="Weinstock G."/>
            <person name="Sodergren E."/>
            <person name="Clifton S."/>
            <person name="Fulton L."/>
            <person name="Fulton B."/>
            <person name="Courtney L."/>
            <person name="Fronick C."/>
            <person name="Harrison M."/>
            <person name="Strong C."/>
            <person name="Farmer C."/>
            <person name="Delahaunty K."/>
            <person name="Markovic C."/>
            <person name="Hall O."/>
            <person name="Minx P."/>
            <person name="Tomlinson C."/>
            <person name="Mitreva M."/>
            <person name="Nelson J."/>
            <person name="Hou S."/>
            <person name="Wollam A."/>
            <person name="Pepin K.H."/>
            <person name="Johnson M."/>
            <person name="Bhonagiri V."/>
            <person name="Nash W.E."/>
            <person name="Warren W."/>
            <person name="Chinwalla A."/>
            <person name="Mardis E.R."/>
            <person name="Wilson R.K."/>
        </authorList>
    </citation>
    <scope>NUCLEOTIDE SEQUENCE [LARGE SCALE GENOMIC DNA]</scope>
    <source>
        <strain evidence="1">ATCC 51259</strain>
    </source>
</reference>
<sequence>MLAVGLDAFVNNERVLKSVVKKFVVVCFLLYICRRWALGPHYLYNRDVCVGNGRAFSGFIYA</sequence>
<evidence type="ECO:0000313" key="2">
    <source>
        <dbReference type="Proteomes" id="UP000003460"/>
    </source>
</evidence>
<organism evidence="1 2">
    <name type="scientific">Alloprevotella tannerae ATCC 51259</name>
    <dbReference type="NCBI Taxonomy" id="626522"/>
    <lineage>
        <taxon>Bacteria</taxon>
        <taxon>Pseudomonadati</taxon>
        <taxon>Bacteroidota</taxon>
        <taxon>Bacteroidia</taxon>
        <taxon>Bacteroidales</taxon>
        <taxon>Prevotellaceae</taxon>
        <taxon>Alloprevotella</taxon>
    </lineage>
</organism>
<protein>
    <submittedName>
        <fullName evidence="1">Uncharacterized protein</fullName>
    </submittedName>
</protein>
<dbReference type="Proteomes" id="UP000003460">
    <property type="component" value="Unassembled WGS sequence"/>
</dbReference>